<dbReference type="HAMAP" id="MF_00135">
    <property type="entry name" value="PRAI"/>
    <property type="match status" value="1"/>
</dbReference>
<comment type="pathway">
    <text evidence="2 9">Amino-acid biosynthesis; L-tryptophan biosynthesis; L-tryptophan from chorismate: step 3/5.</text>
</comment>
<dbReference type="PANTHER" id="PTHR42894:SF1">
    <property type="entry name" value="N-(5'-PHOSPHORIBOSYL)ANTHRANILATE ISOMERASE"/>
    <property type="match status" value="1"/>
</dbReference>
<evidence type="ECO:0000256" key="3">
    <source>
        <dbReference type="ARBA" id="ARBA00012572"/>
    </source>
</evidence>
<evidence type="ECO:0000256" key="5">
    <source>
        <dbReference type="ARBA" id="ARBA00022605"/>
    </source>
</evidence>
<evidence type="ECO:0000259" key="10">
    <source>
        <dbReference type="Pfam" id="PF00697"/>
    </source>
</evidence>
<sequence length="233" mass="26389">MEQSTYDNPMHPGASIEAHRGIRVKVCGMTRVEQVQELDALGVEFAGFIFYPRSPRYVFKSMPASDIKKIRGRINKVGVFVNAAIDDVLRTVDECGLYLVQLHGDESPRYCEKIADYVTVIKAFRVSEEDNLMWKIKDYYDTADMFLFDTEGSGYGGTGKKFNWELLNGLNIQKPYFLSGGIAPEDVDKLHEFQKTAVAKDLFALDINSKFEVLPGVKDMGKIRTFLDGLKLY</sequence>
<dbReference type="STRING" id="477680.SAMN05421788_103493"/>
<dbReference type="CDD" id="cd00405">
    <property type="entry name" value="PRAI"/>
    <property type="match status" value="1"/>
</dbReference>
<dbReference type="EC" id="5.3.1.24" evidence="3 9"/>
<keyword evidence="12" id="KW-1185">Reference proteome</keyword>
<evidence type="ECO:0000313" key="12">
    <source>
        <dbReference type="Proteomes" id="UP000186917"/>
    </source>
</evidence>
<keyword evidence="8 9" id="KW-0413">Isomerase</keyword>
<dbReference type="InterPro" id="IPR044643">
    <property type="entry name" value="TrpF_fam"/>
</dbReference>
<keyword evidence="7 9" id="KW-0057">Aromatic amino acid biosynthesis</keyword>
<name>A0A173ML03_9BACT</name>
<proteinExistence type="inferred from homology"/>
<protein>
    <recommendedName>
        <fullName evidence="4 9">N-(5'-phosphoribosyl)anthranilate isomerase</fullName>
        <shortName evidence="9">PRAI</shortName>
        <ecNumber evidence="3 9">5.3.1.24</ecNumber>
    </recommendedName>
</protein>
<evidence type="ECO:0000256" key="8">
    <source>
        <dbReference type="ARBA" id="ARBA00023235"/>
    </source>
</evidence>
<dbReference type="SUPFAM" id="SSF51366">
    <property type="entry name" value="Ribulose-phoshate binding barrel"/>
    <property type="match status" value="1"/>
</dbReference>
<dbReference type="GO" id="GO:0000162">
    <property type="term" value="P:L-tryptophan biosynthetic process"/>
    <property type="evidence" value="ECO:0007669"/>
    <property type="project" value="UniProtKB-UniRule"/>
</dbReference>
<dbReference type="Proteomes" id="UP000186917">
    <property type="component" value="Unassembled WGS sequence"/>
</dbReference>
<organism evidence="11 12">
    <name type="scientific">Filimonas lacunae</name>
    <dbReference type="NCBI Taxonomy" id="477680"/>
    <lineage>
        <taxon>Bacteria</taxon>
        <taxon>Pseudomonadati</taxon>
        <taxon>Bacteroidota</taxon>
        <taxon>Chitinophagia</taxon>
        <taxon>Chitinophagales</taxon>
        <taxon>Chitinophagaceae</taxon>
        <taxon>Filimonas</taxon>
    </lineage>
</organism>
<evidence type="ECO:0000256" key="1">
    <source>
        <dbReference type="ARBA" id="ARBA00001164"/>
    </source>
</evidence>
<dbReference type="PANTHER" id="PTHR42894">
    <property type="entry name" value="N-(5'-PHOSPHORIBOSYL)ANTHRANILATE ISOMERASE"/>
    <property type="match status" value="1"/>
</dbReference>
<gene>
    <name evidence="9" type="primary">trpF</name>
    <name evidence="11" type="ORF">SAMN05421788_103493</name>
</gene>
<comment type="similarity">
    <text evidence="9">Belongs to the TrpF family.</text>
</comment>
<accession>A0A173ML03</accession>
<evidence type="ECO:0000256" key="9">
    <source>
        <dbReference type="HAMAP-Rule" id="MF_00135"/>
    </source>
</evidence>
<dbReference type="Gene3D" id="3.20.20.70">
    <property type="entry name" value="Aldolase class I"/>
    <property type="match status" value="1"/>
</dbReference>
<dbReference type="InterPro" id="IPR011060">
    <property type="entry name" value="RibuloseP-bd_barrel"/>
</dbReference>
<keyword evidence="5 9" id="KW-0028">Amino-acid biosynthesis</keyword>
<dbReference type="AlphaFoldDB" id="A0A173ML03"/>
<dbReference type="InterPro" id="IPR001240">
    <property type="entry name" value="PRAI_dom"/>
</dbReference>
<dbReference type="EMBL" id="FTOR01000003">
    <property type="protein sequence ID" value="SIT10102.1"/>
    <property type="molecule type" value="Genomic_DNA"/>
</dbReference>
<comment type="catalytic activity">
    <reaction evidence="1 9">
        <text>N-(5-phospho-beta-D-ribosyl)anthranilate = 1-(2-carboxyphenylamino)-1-deoxy-D-ribulose 5-phosphate</text>
        <dbReference type="Rhea" id="RHEA:21540"/>
        <dbReference type="ChEBI" id="CHEBI:18277"/>
        <dbReference type="ChEBI" id="CHEBI:58613"/>
        <dbReference type="EC" id="5.3.1.24"/>
    </reaction>
</comment>
<dbReference type="Pfam" id="PF00697">
    <property type="entry name" value="PRAI"/>
    <property type="match status" value="1"/>
</dbReference>
<feature type="domain" description="N-(5'phosphoribosyl) anthranilate isomerase (PRAI)" evidence="10">
    <location>
        <begin position="24"/>
        <end position="228"/>
    </location>
</feature>
<evidence type="ECO:0000256" key="2">
    <source>
        <dbReference type="ARBA" id="ARBA00004664"/>
    </source>
</evidence>
<evidence type="ECO:0000256" key="7">
    <source>
        <dbReference type="ARBA" id="ARBA00023141"/>
    </source>
</evidence>
<evidence type="ECO:0000313" key="11">
    <source>
        <dbReference type="EMBL" id="SIT10102.1"/>
    </source>
</evidence>
<dbReference type="UniPathway" id="UPA00035">
    <property type="reaction ID" value="UER00042"/>
</dbReference>
<dbReference type="GO" id="GO:0004640">
    <property type="term" value="F:phosphoribosylanthranilate isomerase activity"/>
    <property type="evidence" value="ECO:0007669"/>
    <property type="project" value="UniProtKB-UniRule"/>
</dbReference>
<dbReference type="RefSeq" id="WP_231940294.1">
    <property type="nucleotide sequence ID" value="NZ_AP017422.1"/>
</dbReference>
<evidence type="ECO:0000256" key="4">
    <source>
        <dbReference type="ARBA" id="ARBA00022272"/>
    </source>
</evidence>
<evidence type="ECO:0000256" key="6">
    <source>
        <dbReference type="ARBA" id="ARBA00022822"/>
    </source>
</evidence>
<dbReference type="InterPro" id="IPR013785">
    <property type="entry name" value="Aldolase_TIM"/>
</dbReference>
<reference evidence="12" key="1">
    <citation type="submission" date="2017-01" db="EMBL/GenBank/DDBJ databases">
        <authorList>
            <person name="Varghese N."/>
            <person name="Submissions S."/>
        </authorList>
    </citation>
    <scope>NUCLEOTIDE SEQUENCE [LARGE SCALE GENOMIC DNA]</scope>
    <source>
        <strain evidence="12">DSM 21054</strain>
    </source>
</reference>
<dbReference type="KEGG" id="fln:FLA_4190"/>
<keyword evidence="6 9" id="KW-0822">Tryptophan biosynthesis</keyword>